<dbReference type="EMBL" id="UGRY01000006">
    <property type="protein sequence ID" value="SUD48922.1"/>
    <property type="molecule type" value="Genomic_DNA"/>
</dbReference>
<dbReference type="SUPFAM" id="SSF53474">
    <property type="entry name" value="alpha/beta-Hydrolases"/>
    <property type="match status" value="1"/>
</dbReference>
<dbReference type="GO" id="GO:0003824">
    <property type="term" value="F:catalytic activity"/>
    <property type="evidence" value="ECO:0007669"/>
    <property type="project" value="UniProtKB-ARBA"/>
</dbReference>
<evidence type="ECO:0000313" key="3">
    <source>
        <dbReference type="Proteomes" id="UP000255467"/>
    </source>
</evidence>
<dbReference type="Gene3D" id="3.40.50.1820">
    <property type="entry name" value="alpha/beta hydrolase"/>
    <property type="match status" value="1"/>
</dbReference>
<evidence type="ECO:0000259" key="1">
    <source>
        <dbReference type="Pfam" id="PF12697"/>
    </source>
</evidence>
<keyword evidence="3" id="KW-1185">Reference proteome</keyword>
<dbReference type="InterPro" id="IPR029058">
    <property type="entry name" value="AB_hydrolase_fold"/>
</dbReference>
<sequence>MDFERYAHFLPADYRREPLPPPTSTWWSWRGRRVHIARADAPESPARALVIHGAGGYSAALWPLTALAARAGIEVLSPDLPLYGDTVEPDPAGVRYGDWVELLCDLVVAERDRDERPLLLFGASMGGMLAYEVAARTGGIAHVVATCLLDPADPAARRAAARIDATAALAPVLRALDPLLGRVRVPIRWLVDMRAMSLNPELSRLCATDPRGGGVHIPLGFLASFLTFAHTPPERYTAAPVTLVHPAADRWTPPEPSLRFLRRIAAPTEAVLLTGCGHYPIEEPGLTELAGALRSVLAAVTGSGTNSSAKRTS</sequence>
<dbReference type="InterPro" id="IPR000073">
    <property type="entry name" value="AB_hydrolase_1"/>
</dbReference>
<dbReference type="RefSeq" id="WP_115061686.1">
    <property type="nucleotide sequence ID" value="NZ_UGRY01000006.1"/>
</dbReference>
<dbReference type="PANTHER" id="PTHR43689">
    <property type="entry name" value="HYDROLASE"/>
    <property type="match status" value="1"/>
</dbReference>
<dbReference type="PANTHER" id="PTHR43689:SF8">
    <property type="entry name" value="ALPHA_BETA-HYDROLASES SUPERFAMILY PROTEIN"/>
    <property type="match status" value="1"/>
</dbReference>
<organism evidence="2 3">
    <name type="scientific">Nocardia otitidiscaviarum</name>
    <dbReference type="NCBI Taxonomy" id="1823"/>
    <lineage>
        <taxon>Bacteria</taxon>
        <taxon>Bacillati</taxon>
        <taxon>Actinomycetota</taxon>
        <taxon>Actinomycetes</taxon>
        <taxon>Mycobacteriales</taxon>
        <taxon>Nocardiaceae</taxon>
        <taxon>Nocardia</taxon>
    </lineage>
</organism>
<name>A0A379JK14_9NOCA</name>
<evidence type="ECO:0000313" key="2">
    <source>
        <dbReference type="EMBL" id="SUD48922.1"/>
    </source>
</evidence>
<dbReference type="Pfam" id="PF12697">
    <property type="entry name" value="Abhydrolase_6"/>
    <property type="match status" value="1"/>
</dbReference>
<proteinExistence type="predicted"/>
<gene>
    <name evidence="2" type="ORF">NCTC1934_06267</name>
</gene>
<dbReference type="Proteomes" id="UP000255467">
    <property type="component" value="Unassembled WGS sequence"/>
</dbReference>
<dbReference type="AlphaFoldDB" id="A0A379JK14"/>
<reference evidence="2 3" key="1">
    <citation type="submission" date="2018-06" db="EMBL/GenBank/DDBJ databases">
        <authorList>
            <consortium name="Pathogen Informatics"/>
            <person name="Doyle S."/>
        </authorList>
    </citation>
    <scope>NUCLEOTIDE SEQUENCE [LARGE SCALE GENOMIC DNA]</scope>
    <source>
        <strain evidence="2 3">NCTC1934</strain>
    </source>
</reference>
<protein>
    <submittedName>
        <fullName evidence="2">Esterase/lipase</fullName>
    </submittedName>
</protein>
<accession>A0A379JK14</accession>
<feature type="domain" description="AB hydrolase-1" evidence="1">
    <location>
        <begin position="49"/>
        <end position="284"/>
    </location>
</feature>
<dbReference type="STRING" id="1406858.GCA_000710895_00837"/>
<dbReference type="OrthoDB" id="1376138at2"/>